<organism evidence="2 3">
    <name type="scientific">Pseudonocardia asaccharolytica DSM 44247 = NBRC 16224</name>
    <dbReference type="NCBI Taxonomy" id="1123024"/>
    <lineage>
        <taxon>Bacteria</taxon>
        <taxon>Bacillati</taxon>
        <taxon>Actinomycetota</taxon>
        <taxon>Actinomycetes</taxon>
        <taxon>Pseudonocardiales</taxon>
        <taxon>Pseudonocardiaceae</taxon>
        <taxon>Pseudonocardia</taxon>
    </lineage>
</organism>
<keyword evidence="1" id="KW-0812">Transmembrane</keyword>
<gene>
    <name evidence="2" type="ORF">PA7_07420</name>
</gene>
<dbReference type="EMBL" id="BJVI01000004">
    <property type="protein sequence ID" value="GEL16905.1"/>
    <property type="molecule type" value="Genomic_DNA"/>
</dbReference>
<feature type="transmembrane region" description="Helical" evidence="1">
    <location>
        <begin position="63"/>
        <end position="82"/>
    </location>
</feature>
<dbReference type="STRING" id="1123024.GCA_000423625_02320"/>
<proteinExistence type="predicted"/>
<dbReference type="AlphaFoldDB" id="A0A511CWE9"/>
<dbReference type="RefSeq" id="WP_028930150.1">
    <property type="nucleotide sequence ID" value="NZ_AUII01000008.1"/>
</dbReference>
<reference evidence="2 3" key="1">
    <citation type="submission" date="2019-07" db="EMBL/GenBank/DDBJ databases">
        <title>Whole genome shotgun sequence of Pseudonocardia asaccharolytica NBRC 16224.</title>
        <authorList>
            <person name="Hosoyama A."/>
            <person name="Uohara A."/>
            <person name="Ohji S."/>
            <person name="Ichikawa N."/>
        </authorList>
    </citation>
    <scope>NUCLEOTIDE SEQUENCE [LARGE SCALE GENOMIC DNA]</scope>
    <source>
        <strain evidence="2 3">NBRC 16224</strain>
    </source>
</reference>
<accession>A0A511CWE9</accession>
<dbReference type="Proteomes" id="UP000321328">
    <property type="component" value="Unassembled WGS sequence"/>
</dbReference>
<feature type="transmembrane region" description="Helical" evidence="1">
    <location>
        <begin position="20"/>
        <end position="43"/>
    </location>
</feature>
<name>A0A511CWE9_9PSEU</name>
<evidence type="ECO:0000256" key="1">
    <source>
        <dbReference type="SAM" id="Phobius"/>
    </source>
</evidence>
<comment type="caution">
    <text evidence="2">The sequence shown here is derived from an EMBL/GenBank/DDBJ whole genome shotgun (WGS) entry which is preliminary data.</text>
</comment>
<dbReference type="OrthoDB" id="4246681at2"/>
<evidence type="ECO:0000313" key="3">
    <source>
        <dbReference type="Proteomes" id="UP000321328"/>
    </source>
</evidence>
<evidence type="ECO:0000313" key="2">
    <source>
        <dbReference type="EMBL" id="GEL16905.1"/>
    </source>
</evidence>
<keyword evidence="1" id="KW-1133">Transmembrane helix</keyword>
<sequence length="95" mass="10579">MRRYPTEEPLPGGRRRAGYLRALLETAALYGLLAWIYVAAFAATDPGDLDHWVTRWLPLRIDTAGTIAFAVSVASFLLLNLYPSDTGERRGWGGR</sequence>
<keyword evidence="3" id="KW-1185">Reference proteome</keyword>
<keyword evidence="1" id="KW-0472">Membrane</keyword>
<protein>
    <submittedName>
        <fullName evidence="2">Uncharacterized protein</fullName>
    </submittedName>
</protein>